<organism evidence="2 3">
    <name type="scientific">Frankliniella fusca</name>
    <dbReference type="NCBI Taxonomy" id="407009"/>
    <lineage>
        <taxon>Eukaryota</taxon>
        <taxon>Metazoa</taxon>
        <taxon>Ecdysozoa</taxon>
        <taxon>Arthropoda</taxon>
        <taxon>Hexapoda</taxon>
        <taxon>Insecta</taxon>
        <taxon>Pterygota</taxon>
        <taxon>Neoptera</taxon>
        <taxon>Paraneoptera</taxon>
        <taxon>Thysanoptera</taxon>
        <taxon>Terebrantia</taxon>
        <taxon>Thripoidea</taxon>
        <taxon>Thripidae</taxon>
        <taxon>Frankliniella</taxon>
    </lineage>
</organism>
<keyword evidence="3" id="KW-1185">Reference proteome</keyword>
<sequence>MAPRKKSTLTRKSLSKIFSKDKVSKTLGDLSLRLRPRRERRSVLPAQSSSSSASRGIIRMR</sequence>
<keyword evidence="2" id="KW-0645">Protease</keyword>
<protein>
    <submittedName>
        <fullName evidence="2">Mitochondrial presequence protease</fullName>
    </submittedName>
</protein>
<name>A0AAE1HIE1_9NEOP</name>
<comment type="caution">
    <text evidence="2">The sequence shown here is derived from an EMBL/GenBank/DDBJ whole genome shotgun (WGS) entry which is preliminary data.</text>
</comment>
<feature type="compositionally biased region" description="Low complexity" evidence="1">
    <location>
        <begin position="43"/>
        <end position="54"/>
    </location>
</feature>
<evidence type="ECO:0000313" key="2">
    <source>
        <dbReference type="EMBL" id="KAK3921932.1"/>
    </source>
</evidence>
<dbReference type="EMBL" id="JAHWGI010001056">
    <property type="protein sequence ID" value="KAK3921932.1"/>
    <property type="molecule type" value="Genomic_DNA"/>
</dbReference>
<dbReference type="Proteomes" id="UP001219518">
    <property type="component" value="Unassembled WGS sequence"/>
</dbReference>
<proteinExistence type="predicted"/>
<evidence type="ECO:0000256" key="1">
    <source>
        <dbReference type="SAM" id="MobiDB-lite"/>
    </source>
</evidence>
<reference evidence="2" key="1">
    <citation type="submission" date="2021-07" db="EMBL/GenBank/DDBJ databases">
        <authorList>
            <person name="Catto M.A."/>
            <person name="Jacobson A."/>
            <person name="Kennedy G."/>
            <person name="Labadie P."/>
            <person name="Hunt B.G."/>
            <person name="Srinivasan R."/>
        </authorList>
    </citation>
    <scope>NUCLEOTIDE SEQUENCE</scope>
    <source>
        <strain evidence="2">PL_HMW_Pooled</strain>
        <tissue evidence="2">Head</tissue>
    </source>
</reference>
<feature type="region of interest" description="Disordered" evidence="1">
    <location>
        <begin position="29"/>
        <end position="61"/>
    </location>
</feature>
<evidence type="ECO:0000313" key="3">
    <source>
        <dbReference type="Proteomes" id="UP001219518"/>
    </source>
</evidence>
<dbReference type="AlphaFoldDB" id="A0AAE1HIE1"/>
<reference evidence="2" key="2">
    <citation type="journal article" date="2023" name="BMC Genomics">
        <title>Pest status, molecular evolution, and epigenetic factors derived from the genome assembly of Frankliniella fusca, a thysanopteran phytovirus vector.</title>
        <authorList>
            <person name="Catto M.A."/>
            <person name="Labadie P.E."/>
            <person name="Jacobson A.L."/>
            <person name="Kennedy G.G."/>
            <person name="Srinivasan R."/>
            <person name="Hunt B.G."/>
        </authorList>
    </citation>
    <scope>NUCLEOTIDE SEQUENCE</scope>
    <source>
        <strain evidence="2">PL_HMW_Pooled</strain>
    </source>
</reference>
<accession>A0AAE1HIE1</accession>
<gene>
    <name evidence="2" type="ORF">KUF71_011108</name>
</gene>
<dbReference type="GO" id="GO:0006508">
    <property type="term" value="P:proteolysis"/>
    <property type="evidence" value="ECO:0007669"/>
    <property type="project" value="UniProtKB-KW"/>
</dbReference>
<dbReference type="GO" id="GO:0008233">
    <property type="term" value="F:peptidase activity"/>
    <property type="evidence" value="ECO:0007669"/>
    <property type="project" value="UniProtKB-KW"/>
</dbReference>
<keyword evidence="2" id="KW-0378">Hydrolase</keyword>